<evidence type="ECO:0000313" key="7">
    <source>
        <dbReference type="Proteomes" id="UP000075025"/>
    </source>
</evidence>
<evidence type="ECO:0000256" key="2">
    <source>
        <dbReference type="ARBA" id="ARBA00022857"/>
    </source>
</evidence>
<gene>
    <name evidence="6" type="ORF">NS220_04975</name>
</gene>
<dbReference type="Pfam" id="PF00106">
    <property type="entry name" value="adh_short"/>
    <property type="match status" value="1"/>
</dbReference>
<proteinExistence type="inferred from homology"/>
<evidence type="ECO:0000313" key="6">
    <source>
        <dbReference type="EMBL" id="KTR95641.1"/>
    </source>
</evidence>
<dbReference type="PATRIC" id="fig|2033.6.peg.1921"/>
<dbReference type="SUPFAM" id="SSF51735">
    <property type="entry name" value="NAD(P)-binding Rossmann-fold domains"/>
    <property type="match status" value="1"/>
</dbReference>
<dbReference type="PRINTS" id="PR00080">
    <property type="entry name" value="SDRFAMILY"/>
</dbReference>
<keyword evidence="2" id="KW-0521">NADP</keyword>
<keyword evidence="3" id="KW-0560">Oxidoreductase</keyword>
<feature type="domain" description="Ketoreductase" evidence="5">
    <location>
        <begin position="5"/>
        <end position="138"/>
    </location>
</feature>
<organism evidence="6 7">
    <name type="scientific">Microbacterium testaceum</name>
    <name type="common">Aureobacterium testaceum</name>
    <name type="synonym">Brevibacterium testaceum</name>
    <dbReference type="NCBI Taxonomy" id="2033"/>
    <lineage>
        <taxon>Bacteria</taxon>
        <taxon>Bacillati</taxon>
        <taxon>Actinomycetota</taxon>
        <taxon>Actinomycetes</taxon>
        <taxon>Micrococcales</taxon>
        <taxon>Microbacteriaceae</taxon>
        <taxon>Microbacterium</taxon>
    </lineage>
</organism>
<dbReference type="InterPro" id="IPR057326">
    <property type="entry name" value="KR_dom"/>
</dbReference>
<evidence type="ECO:0000256" key="1">
    <source>
        <dbReference type="ARBA" id="ARBA00006484"/>
    </source>
</evidence>
<sequence length="241" mass="25264">MTALPLVVITGASSGIGAATARAFSAAGHPLLLIARRLAPMQALGLSDAELAEADVTDTAAVAAAIARAEERFGPVDLLVNNAGLMALSTVAEQDPALVQEQFDVNCVALVKNSQLVLPGMQDRRRGTIVNIGSIAGKQLYENHVVYNGTKYAVHAMTEGLRRENAAHGVRVLLIAPGMVDTALLSNTGEGDVLDGYRDYKQSIGGGLVPDDIARAILTAYQLPQHVSFREIVVAPTSQDA</sequence>
<protein>
    <submittedName>
        <fullName evidence="6">Oxidoreductase</fullName>
    </submittedName>
</protein>
<accession>A0A147EZS2</accession>
<evidence type="ECO:0000256" key="3">
    <source>
        <dbReference type="ARBA" id="ARBA00023002"/>
    </source>
</evidence>
<evidence type="ECO:0000256" key="4">
    <source>
        <dbReference type="RuleBase" id="RU000363"/>
    </source>
</evidence>
<dbReference type="GO" id="GO:0016616">
    <property type="term" value="F:oxidoreductase activity, acting on the CH-OH group of donors, NAD or NADP as acceptor"/>
    <property type="evidence" value="ECO:0007669"/>
    <property type="project" value="UniProtKB-ARBA"/>
</dbReference>
<name>A0A147EZS2_MICTE</name>
<evidence type="ECO:0000259" key="5">
    <source>
        <dbReference type="SMART" id="SM00822"/>
    </source>
</evidence>
<dbReference type="InterPro" id="IPR020904">
    <property type="entry name" value="Sc_DH/Rdtase_CS"/>
</dbReference>
<comment type="caution">
    <text evidence="6">The sequence shown here is derived from an EMBL/GenBank/DDBJ whole genome shotgun (WGS) entry which is preliminary data.</text>
</comment>
<dbReference type="InterPro" id="IPR002347">
    <property type="entry name" value="SDR_fam"/>
</dbReference>
<dbReference type="SMART" id="SM00822">
    <property type="entry name" value="PKS_KR"/>
    <property type="match status" value="1"/>
</dbReference>
<dbReference type="OrthoDB" id="9792003at2"/>
<reference evidence="6 7" key="1">
    <citation type="journal article" date="2016" name="Front. Microbiol.">
        <title>Genomic Resource of Rice Seed Associated Bacteria.</title>
        <authorList>
            <person name="Midha S."/>
            <person name="Bansal K."/>
            <person name="Sharma S."/>
            <person name="Kumar N."/>
            <person name="Patil P.P."/>
            <person name="Chaudhry V."/>
            <person name="Patil P.B."/>
        </authorList>
    </citation>
    <scope>NUCLEOTIDE SEQUENCE [LARGE SCALE GENOMIC DNA]</scope>
    <source>
        <strain evidence="6 7">NS220</strain>
    </source>
</reference>
<dbReference type="EMBL" id="LDRT01000027">
    <property type="protein sequence ID" value="KTR95641.1"/>
    <property type="molecule type" value="Genomic_DNA"/>
</dbReference>
<dbReference type="RefSeq" id="WP_058622986.1">
    <property type="nucleotide sequence ID" value="NZ_LDRT01000027.1"/>
</dbReference>
<dbReference type="PANTHER" id="PTHR43391">
    <property type="entry name" value="RETINOL DEHYDROGENASE-RELATED"/>
    <property type="match status" value="1"/>
</dbReference>
<dbReference type="Proteomes" id="UP000075025">
    <property type="component" value="Unassembled WGS sequence"/>
</dbReference>
<dbReference type="PROSITE" id="PS00061">
    <property type="entry name" value="ADH_SHORT"/>
    <property type="match status" value="1"/>
</dbReference>
<comment type="similarity">
    <text evidence="1 4">Belongs to the short-chain dehydrogenases/reductases (SDR) family.</text>
</comment>
<dbReference type="Gene3D" id="3.40.50.720">
    <property type="entry name" value="NAD(P)-binding Rossmann-like Domain"/>
    <property type="match status" value="1"/>
</dbReference>
<dbReference type="InterPro" id="IPR036291">
    <property type="entry name" value="NAD(P)-bd_dom_sf"/>
</dbReference>
<dbReference type="PRINTS" id="PR00081">
    <property type="entry name" value="GDHRDH"/>
</dbReference>
<dbReference type="PANTHER" id="PTHR43391:SF14">
    <property type="entry name" value="DEHYDROGENASE_REDUCTASE SDR FAMILY PROTEIN 7-LIKE"/>
    <property type="match status" value="1"/>
</dbReference>
<dbReference type="FunFam" id="3.40.50.720:FF:000047">
    <property type="entry name" value="NADP-dependent L-serine/L-allo-threonine dehydrogenase"/>
    <property type="match status" value="1"/>
</dbReference>
<dbReference type="AlphaFoldDB" id="A0A147EZS2"/>